<accession>A0A9Q3YP89</accession>
<dbReference type="PANTHER" id="PTHR32251:SF17">
    <property type="entry name" value="STEROID 5-ALPHA REDUCTASE C-TERMINAL DOMAIN-CONTAINING PROTEIN"/>
    <property type="match status" value="1"/>
</dbReference>
<protein>
    <submittedName>
        <fullName evidence="2">DUF1295 domain-containing protein</fullName>
    </submittedName>
</protein>
<dbReference type="GO" id="GO:0016020">
    <property type="term" value="C:membrane"/>
    <property type="evidence" value="ECO:0007669"/>
    <property type="project" value="TreeGrafter"/>
</dbReference>
<name>A0A9Q3YP89_9GAMM</name>
<feature type="transmembrane region" description="Helical" evidence="1">
    <location>
        <begin position="223"/>
        <end position="243"/>
    </location>
</feature>
<dbReference type="PANTHER" id="PTHR32251">
    <property type="entry name" value="3-OXO-5-ALPHA-STEROID 4-DEHYDROGENASE"/>
    <property type="match status" value="1"/>
</dbReference>
<dbReference type="AlphaFoldDB" id="A0A9Q3YP89"/>
<evidence type="ECO:0000313" key="3">
    <source>
        <dbReference type="Proteomes" id="UP001108027"/>
    </source>
</evidence>
<proteinExistence type="predicted"/>
<keyword evidence="3" id="KW-1185">Reference proteome</keyword>
<reference evidence="2" key="1">
    <citation type="submission" date="2021-10" db="EMBL/GenBank/DDBJ databases">
        <title>The diversity and Nitrogen Metabolism of Culturable Nitrate-Utilizing Bacteria Within the Oxygen Minimum Zone of the Changjiang (Yangtze River)Estuary.</title>
        <authorList>
            <person name="Zhang D."/>
            <person name="Zheng J."/>
            <person name="Liu S."/>
            <person name="He W."/>
        </authorList>
    </citation>
    <scope>NUCLEOTIDE SEQUENCE</scope>
    <source>
        <strain evidence="2">FXH-223</strain>
    </source>
</reference>
<organism evidence="2 3">
    <name type="scientific">Alloalcanivorax marinus</name>
    <dbReference type="NCBI Taxonomy" id="1177169"/>
    <lineage>
        <taxon>Bacteria</taxon>
        <taxon>Pseudomonadati</taxon>
        <taxon>Pseudomonadota</taxon>
        <taxon>Gammaproteobacteria</taxon>
        <taxon>Oceanospirillales</taxon>
        <taxon>Alcanivoracaceae</taxon>
        <taxon>Alloalcanivorax</taxon>
    </lineage>
</organism>
<comment type="caution">
    <text evidence="2">The sequence shown here is derived from an EMBL/GenBank/DDBJ whole genome shotgun (WGS) entry which is preliminary data.</text>
</comment>
<keyword evidence="1" id="KW-0812">Transmembrane</keyword>
<keyword evidence="1" id="KW-1133">Transmembrane helix</keyword>
<dbReference type="Gene3D" id="1.20.120.1630">
    <property type="match status" value="1"/>
</dbReference>
<feature type="transmembrane region" description="Helical" evidence="1">
    <location>
        <begin position="57"/>
        <end position="76"/>
    </location>
</feature>
<dbReference type="Proteomes" id="UP001108027">
    <property type="component" value="Unassembled WGS sequence"/>
</dbReference>
<evidence type="ECO:0000313" key="2">
    <source>
        <dbReference type="EMBL" id="MCC4310592.1"/>
    </source>
</evidence>
<dbReference type="InterPro" id="IPR010721">
    <property type="entry name" value="UstE-like"/>
</dbReference>
<dbReference type="PROSITE" id="PS50244">
    <property type="entry name" value="S5A_REDUCTASE"/>
    <property type="match status" value="1"/>
</dbReference>
<dbReference type="RefSeq" id="WP_008930548.1">
    <property type="nucleotide sequence ID" value="NZ_JAJGNA010000047.1"/>
</dbReference>
<feature type="transmembrane region" description="Helical" evidence="1">
    <location>
        <begin position="249"/>
        <end position="274"/>
    </location>
</feature>
<dbReference type="Pfam" id="PF06966">
    <property type="entry name" value="DUF1295"/>
    <property type="match status" value="1"/>
</dbReference>
<evidence type="ECO:0000256" key="1">
    <source>
        <dbReference type="SAM" id="Phobius"/>
    </source>
</evidence>
<feature type="transmembrane region" description="Helical" evidence="1">
    <location>
        <begin position="29"/>
        <end position="50"/>
    </location>
</feature>
<sequence length="308" mass="34419">MQLCTWLSLAFIAIWAGMLQTDISNLATLFTVNAAAQLTLFTLVACIPFWRTQRISYVDIAWPFGVATIGLCILLFGEGDTLRRLVVAGVYLFIGLRMGVGAVVMAYKTGVIFKHEFPRYQYRHMVLEQSGTKHVKLHMLTEILTQGFANMSVLAIPGFLMAINPESSLSPWEIAGLLLWAAAYILESVADSQKLLFISRKSGDVCNIGLWKYSRHPNYFGEWLVWTGLVLATVPSWLAMQSIESSPVWWLAGVGAVGASVMMFITLVFLTGAIPAEYYSVQKRPGYREYQARTSIFFPWFPKKSTSA</sequence>
<dbReference type="EMBL" id="JAJGNA010000047">
    <property type="protein sequence ID" value="MCC4310592.1"/>
    <property type="molecule type" value="Genomic_DNA"/>
</dbReference>
<keyword evidence="1" id="KW-0472">Membrane</keyword>
<gene>
    <name evidence="2" type="ORF">LL252_18675</name>
</gene>
<feature type="transmembrane region" description="Helical" evidence="1">
    <location>
        <begin position="88"/>
        <end position="107"/>
    </location>
</feature>